<dbReference type="Gene3D" id="2.30.30.40">
    <property type="entry name" value="SH3 Domains"/>
    <property type="match status" value="2"/>
</dbReference>
<dbReference type="EMBL" id="JADCLJ010000007">
    <property type="protein sequence ID" value="MBE4907070.1"/>
    <property type="molecule type" value="Genomic_DNA"/>
</dbReference>
<keyword evidence="3" id="KW-1185">Reference proteome</keyword>
<dbReference type="PROSITE" id="PS51781">
    <property type="entry name" value="SH3B"/>
    <property type="match status" value="2"/>
</dbReference>
<gene>
    <name evidence="2" type="ORF">IMZ08_03235</name>
</gene>
<feature type="domain" description="SH3b" evidence="1">
    <location>
        <begin position="173"/>
        <end position="240"/>
    </location>
</feature>
<dbReference type="SMART" id="SM00287">
    <property type="entry name" value="SH3b"/>
    <property type="match status" value="2"/>
</dbReference>
<evidence type="ECO:0000259" key="1">
    <source>
        <dbReference type="PROSITE" id="PS51781"/>
    </source>
</evidence>
<dbReference type="InterPro" id="IPR052354">
    <property type="entry name" value="Cell_Wall_Dynamics_Protein"/>
</dbReference>
<evidence type="ECO:0000313" key="3">
    <source>
        <dbReference type="Proteomes" id="UP001516662"/>
    </source>
</evidence>
<organism evidence="2 3">
    <name type="scientific">Litchfieldia luteola</name>
    <dbReference type="NCBI Taxonomy" id="682179"/>
    <lineage>
        <taxon>Bacteria</taxon>
        <taxon>Bacillati</taxon>
        <taxon>Bacillota</taxon>
        <taxon>Bacilli</taxon>
        <taxon>Bacillales</taxon>
        <taxon>Bacillaceae</taxon>
        <taxon>Litchfieldia</taxon>
    </lineage>
</organism>
<dbReference type="InterPro" id="IPR003646">
    <property type="entry name" value="SH3-like_bac-type"/>
</dbReference>
<dbReference type="Pfam" id="PF08239">
    <property type="entry name" value="SH3_3"/>
    <property type="match status" value="2"/>
</dbReference>
<protein>
    <submittedName>
        <fullName evidence="2">SH3 domain-containing protein</fullName>
    </submittedName>
</protein>
<name>A0ABR9QF05_9BACI</name>
<accession>A0ABR9QF05</accession>
<evidence type="ECO:0000313" key="2">
    <source>
        <dbReference type="EMBL" id="MBE4907070.1"/>
    </source>
</evidence>
<sequence length="240" mass="25351">MKKKHLFITGTLAVGIGIAAFVPSSITASNNVILASVDWVNSQINPMKSQITALETRINQQQQEINTLKQQIANGVGSGTYTPPVVTSPAPSAPSTSLPSTVYVSTASATLHSGATASYKVIATRTSGAALKVIDQHVSSNGTWYRIELSSTLKGWIFSGNVSSTKGDVAAKTPSQVVTVGEVHLRKGATTSYGVIETLKKGTTLKYISVFTNSAGESWYNVETATGKRGWIFGKLGEVR</sequence>
<comment type="caution">
    <text evidence="2">The sequence shown here is derived from an EMBL/GenBank/DDBJ whole genome shotgun (WGS) entry which is preliminary data.</text>
</comment>
<reference evidence="2 3" key="1">
    <citation type="submission" date="2020-10" db="EMBL/GenBank/DDBJ databases">
        <title>Bacillus sp. HD4P25, an endophyte from a halophyte.</title>
        <authorList>
            <person name="Sun J.-Q."/>
        </authorList>
    </citation>
    <scope>NUCLEOTIDE SEQUENCE [LARGE SCALE GENOMIC DNA]</scope>
    <source>
        <strain evidence="2 3">YIM 93174</strain>
    </source>
</reference>
<dbReference type="PANTHER" id="PTHR34408">
    <property type="entry name" value="FAMILY PROTEIN, PUTATIVE-RELATED"/>
    <property type="match status" value="1"/>
</dbReference>
<dbReference type="RefSeq" id="WP_193534546.1">
    <property type="nucleotide sequence ID" value="NZ_JADCLJ010000007.1"/>
</dbReference>
<feature type="domain" description="SH3b" evidence="1">
    <location>
        <begin position="99"/>
        <end position="166"/>
    </location>
</feature>
<dbReference type="SUPFAM" id="SSF82057">
    <property type="entry name" value="Prokaryotic SH3-related domain"/>
    <property type="match status" value="1"/>
</dbReference>
<dbReference type="Proteomes" id="UP001516662">
    <property type="component" value="Unassembled WGS sequence"/>
</dbReference>
<proteinExistence type="predicted"/>
<dbReference type="PANTHER" id="PTHR34408:SF1">
    <property type="entry name" value="GLYCOSYL HYDROLASE FAMILY 19 DOMAIN-CONTAINING PROTEIN HI_1415"/>
    <property type="match status" value="1"/>
</dbReference>